<evidence type="ECO:0000313" key="1">
    <source>
        <dbReference type="EMBL" id="KAH7852636.1"/>
    </source>
</evidence>
<evidence type="ECO:0000313" key="2">
    <source>
        <dbReference type="Proteomes" id="UP000828048"/>
    </source>
</evidence>
<reference evidence="1 2" key="1">
    <citation type="journal article" date="2021" name="Hortic Res">
        <title>High-quality reference genome and annotation aids understanding of berry development for evergreen blueberry (Vaccinium darrowii).</title>
        <authorList>
            <person name="Yu J."/>
            <person name="Hulse-Kemp A.M."/>
            <person name="Babiker E."/>
            <person name="Staton M."/>
        </authorList>
    </citation>
    <scope>NUCLEOTIDE SEQUENCE [LARGE SCALE GENOMIC DNA]</scope>
    <source>
        <strain evidence="2">cv. NJ 8807/NJ 8810</strain>
        <tissue evidence="1">Young leaf</tissue>
    </source>
</reference>
<keyword evidence="2" id="KW-1185">Reference proteome</keyword>
<dbReference type="Proteomes" id="UP000828048">
    <property type="component" value="Chromosome 8"/>
</dbReference>
<name>A0ACB7YGE5_9ERIC</name>
<dbReference type="EMBL" id="CM037158">
    <property type="protein sequence ID" value="KAH7852636.1"/>
    <property type="molecule type" value="Genomic_DNA"/>
</dbReference>
<sequence length="141" mass="16057">MQEGMNKDKLQRDATTLKQDMPEPTPEAKRIAAEAKVRDDAYRRKDYLVALDAYTQAIDFDPSDATLLSNRSVCWIRLGQAMHALTDAKACRALRPDWSKACYREANSFREDVELDPNNKDLTNAFREAVEAGKKFRGTDQ</sequence>
<gene>
    <name evidence="1" type="ORF">Vadar_027247</name>
</gene>
<accession>A0ACB7YGE5</accession>
<organism evidence="1 2">
    <name type="scientific">Vaccinium darrowii</name>
    <dbReference type="NCBI Taxonomy" id="229202"/>
    <lineage>
        <taxon>Eukaryota</taxon>
        <taxon>Viridiplantae</taxon>
        <taxon>Streptophyta</taxon>
        <taxon>Embryophyta</taxon>
        <taxon>Tracheophyta</taxon>
        <taxon>Spermatophyta</taxon>
        <taxon>Magnoliopsida</taxon>
        <taxon>eudicotyledons</taxon>
        <taxon>Gunneridae</taxon>
        <taxon>Pentapetalae</taxon>
        <taxon>asterids</taxon>
        <taxon>Ericales</taxon>
        <taxon>Ericaceae</taxon>
        <taxon>Vaccinioideae</taxon>
        <taxon>Vaccinieae</taxon>
        <taxon>Vaccinium</taxon>
    </lineage>
</organism>
<comment type="caution">
    <text evidence="1">The sequence shown here is derived from an EMBL/GenBank/DDBJ whole genome shotgun (WGS) entry which is preliminary data.</text>
</comment>
<proteinExistence type="predicted"/>
<protein>
    <submittedName>
        <fullName evidence="1">Uncharacterized protein</fullName>
    </submittedName>
</protein>